<dbReference type="EMBL" id="LVKB01000046">
    <property type="protein sequence ID" value="ORD97027.1"/>
    <property type="molecule type" value="Genomic_DNA"/>
</dbReference>
<dbReference type="Proteomes" id="UP000192356">
    <property type="component" value="Unassembled WGS sequence"/>
</dbReference>
<sequence length="191" mass="22599">MRKFEEFFKNTPNKLEIFEKKLQETNSQDLMEDFYKIQEILKSTEKYYQNIVKKLDFDKEDSKSGSFLLYDSGNNFESSLIEYSDDTQNDNSIEDFENFSLNFSFDKKDDEKVLNIESEMKQVSSDLNQIIKEVKSFKIKYERNGEILKDTINIIKNLNNISSTFQNECDIDSEREPVINIHSEVVMSTQH</sequence>
<dbReference type="VEuPathDB" id="MicrosporidiaDB:HERIO_1074"/>
<dbReference type="VEuPathDB" id="MicrosporidiaDB:A0H76_2733"/>
<protein>
    <submittedName>
        <fullName evidence="1">Uncharacterized protein</fullName>
    </submittedName>
</protein>
<reference evidence="1 2" key="1">
    <citation type="journal article" date="2017" name="Environ. Microbiol.">
        <title>Decay of the glycolytic pathway and adaptation to intranuclear parasitism within Enterocytozoonidae microsporidia.</title>
        <authorList>
            <person name="Wiredu Boakye D."/>
            <person name="Jaroenlak P."/>
            <person name="Prachumwat A."/>
            <person name="Williams T.A."/>
            <person name="Bateman K.S."/>
            <person name="Itsathitphaisarn O."/>
            <person name="Sritunyalucksana K."/>
            <person name="Paszkiewicz K.H."/>
            <person name="Moore K.A."/>
            <person name="Stentiford G.D."/>
            <person name="Williams B.A."/>
        </authorList>
    </citation>
    <scope>NUCLEOTIDE SEQUENCE [LARGE SCALE GENOMIC DNA]</scope>
    <source>
        <strain evidence="1 2">GB1</strain>
    </source>
</reference>
<evidence type="ECO:0000313" key="1">
    <source>
        <dbReference type="EMBL" id="ORD97027.1"/>
    </source>
</evidence>
<evidence type="ECO:0000313" key="2">
    <source>
        <dbReference type="Proteomes" id="UP000192356"/>
    </source>
</evidence>
<accession>A0A1X0QB81</accession>
<dbReference type="AlphaFoldDB" id="A0A1X0QB81"/>
<gene>
    <name evidence="1" type="ORF">HERIO_1074</name>
</gene>
<proteinExistence type="predicted"/>
<keyword evidence="2" id="KW-1185">Reference proteome</keyword>
<comment type="caution">
    <text evidence="1">The sequence shown here is derived from an EMBL/GenBank/DDBJ whole genome shotgun (WGS) entry which is preliminary data.</text>
</comment>
<organism evidence="1 2">
    <name type="scientific">Hepatospora eriocheir</name>
    <dbReference type="NCBI Taxonomy" id="1081669"/>
    <lineage>
        <taxon>Eukaryota</taxon>
        <taxon>Fungi</taxon>
        <taxon>Fungi incertae sedis</taxon>
        <taxon>Microsporidia</taxon>
        <taxon>Hepatosporidae</taxon>
        <taxon>Hepatospora</taxon>
    </lineage>
</organism>
<name>A0A1X0QB81_9MICR</name>